<reference evidence="2 3" key="1">
    <citation type="submission" date="2016-11" db="EMBL/GenBank/DDBJ databases">
        <authorList>
            <person name="Jaros S."/>
            <person name="Januszkiewicz K."/>
            <person name="Wedrychowicz H."/>
        </authorList>
    </citation>
    <scope>NUCLEOTIDE SEQUENCE [LARGE SCALE GENOMIC DNA]</scope>
</reference>
<feature type="compositionally biased region" description="Low complexity" evidence="1">
    <location>
        <begin position="43"/>
        <end position="80"/>
    </location>
</feature>
<feature type="compositionally biased region" description="Polar residues" evidence="1">
    <location>
        <begin position="127"/>
        <end position="139"/>
    </location>
</feature>
<dbReference type="GO" id="GO:0005816">
    <property type="term" value="C:spindle pole body"/>
    <property type="evidence" value="ECO:0007669"/>
    <property type="project" value="TreeGrafter"/>
</dbReference>
<proteinExistence type="predicted"/>
<evidence type="ECO:0000313" key="2">
    <source>
        <dbReference type="EMBL" id="SGY14886.1"/>
    </source>
</evidence>
<organism evidence="2 3">
    <name type="scientific">Microbotryum silenes-dioicae</name>
    <dbReference type="NCBI Taxonomy" id="796604"/>
    <lineage>
        <taxon>Eukaryota</taxon>
        <taxon>Fungi</taxon>
        <taxon>Dikarya</taxon>
        <taxon>Basidiomycota</taxon>
        <taxon>Pucciniomycotina</taxon>
        <taxon>Microbotryomycetes</taxon>
        <taxon>Microbotryales</taxon>
        <taxon>Microbotryaceae</taxon>
        <taxon>Microbotryum</taxon>
    </lineage>
</organism>
<keyword evidence="3" id="KW-1185">Reference proteome</keyword>
<dbReference type="GO" id="GO:0030473">
    <property type="term" value="P:nuclear migration along microtubule"/>
    <property type="evidence" value="ECO:0007669"/>
    <property type="project" value="TreeGrafter"/>
</dbReference>
<dbReference type="AlphaFoldDB" id="A0A2X0LVP2"/>
<feature type="compositionally biased region" description="Low complexity" evidence="1">
    <location>
        <begin position="352"/>
        <end position="367"/>
    </location>
</feature>
<accession>A0A2X0LVP2</accession>
<dbReference type="EMBL" id="FQNC01000013">
    <property type="protein sequence ID" value="SGY14886.1"/>
    <property type="molecule type" value="Genomic_DNA"/>
</dbReference>
<feature type="compositionally biased region" description="Low complexity" evidence="1">
    <location>
        <begin position="708"/>
        <end position="727"/>
    </location>
</feature>
<feature type="region of interest" description="Disordered" evidence="1">
    <location>
        <begin position="16"/>
        <end position="91"/>
    </location>
</feature>
<dbReference type="PANTHER" id="PTHR37271:SF1">
    <property type="entry name" value="KARYOGAMY PROTEIN KAR9"/>
    <property type="match status" value="1"/>
</dbReference>
<feature type="compositionally biased region" description="Basic and acidic residues" evidence="1">
    <location>
        <begin position="140"/>
        <end position="149"/>
    </location>
</feature>
<dbReference type="Pfam" id="PF08580">
    <property type="entry name" value="KAR9"/>
    <property type="match status" value="2"/>
</dbReference>
<dbReference type="GO" id="GO:0051293">
    <property type="term" value="P:establishment of spindle localization"/>
    <property type="evidence" value="ECO:0007669"/>
    <property type="project" value="TreeGrafter"/>
</dbReference>
<dbReference type="PANTHER" id="PTHR37271">
    <property type="entry name" value="KARYOGAMY PROTEIN KAR9"/>
    <property type="match status" value="1"/>
</dbReference>
<name>A0A2X0LVP2_9BASI</name>
<dbReference type="InterPro" id="IPR013889">
    <property type="entry name" value="Karyogamy_KAR9"/>
</dbReference>
<dbReference type="Proteomes" id="UP000249464">
    <property type="component" value="Unassembled WGS sequence"/>
</dbReference>
<gene>
    <name evidence="2" type="primary">BQ5605_C013g07149</name>
    <name evidence="2" type="ORF">BQ5605_C013G07149</name>
</gene>
<evidence type="ECO:0000256" key="1">
    <source>
        <dbReference type="SAM" id="MobiDB-lite"/>
    </source>
</evidence>
<feature type="region of interest" description="Disordered" evidence="1">
    <location>
        <begin position="287"/>
        <end position="307"/>
    </location>
</feature>
<feature type="region of interest" description="Disordered" evidence="1">
    <location>
        <begin position="702"/>
        <end position="733"/>
    </location>
</feature>
<feature type="region of interest" description="Disordered" evidence="1">
    <location>
        <begin position="223"/>
        <end position="251"/>
    </location>
</feature>
<feature type="compositionally biased region" description="Polar residues" evidence="1">
    <location>
        <begin position="223"/>
        <end position="243"/>
    </location>
</feature>
<dbReference type="GO" id="GO:0043332">
    <property type="term" value="C:mating projection tip"/>
    <property type="evidence" value="ECO:0007669"/>
    <property type="project" value="TreeGrafter"/>
</dbReference>
<evidence type="ECO:0000313" key="3">
    <source>
        <dbReference type="Proteomes" id="UP000249464"/>
    </source>
</evidence>
<feature type="region of interest" description="Disordered" evidence="1">
    <location>
        <begin position="348"/>
        <end position="387"/>
    </location>
</feature>
<feature type="region of interest" description="Disordered" evidence="1">
    <location>
        <begin position="108"/>
        <end position="208"/>
    </location>
</feature>
<sequence length="733" mass="77283">MSTVLQPSTSFALSQLSNTVTPARGPASDSILAKSHAPPRAGAASTNSHSSSCSSSPPSSPKTSALSRSLQSTAASPSSSGIYAANAQSERVRIDLQRLEEAKRVESLRASFLSPPSSTHHTPSSTRNILVSSPSTGSSPDREPDRDGGDSSDGGSGGAPTCRSSSRGAGEGDQYRHSLGPVTASAGVGSTPISSPPPSLSSQQPSPDSVLASVLANMSLNADSPSNSALSSTPAVPETSSPTAPAKSPKRRSFLSKLAGAMDGVAHSNSTSTSSLANHPVKEEVVAQTRVDASSTRTNPLPKAPRRATSKDDLTLLIINSGVTELGMSIQEVNTILFEIQELRHTTSTINPSTSPHGSSPSSSTGTFHAERSLSNSLTSAGAGPIDHDEIYSHEAASLTTSISELDLDGSRSVAKLGATRTEASTLSEVDSALMRLQERLEALAKVSQLTRLSEEGMTVLTFELACPPQEYSELEAQISPFLDESGQPSGPAAFLASKWSTTILQYEAVQKDAEMLSEELKEDKWLVVFRTVSSQAEDMMRSLEKVLTQSHQFVWDIERRRPSAAGTSSVSGSGAGTPSSTILSLSSTSTPSRSVMSTFLSKSLPTATSPTVPKAYFGDPETMQPLLTSFIALHRSLHSKVKYYAPACDRVLKILGKGIADRSTKNGEVLRRFNEMKTRWRNLVERIARIEAEMQGVEEMLRDAAEPSSAAASPTSSVSTSRRPVSNFDAAF</sequence>
<dbReference type="GO" id="GO:0005938">
    <property type="term" value="C:cell cortex"/>
    <property type="evidence" value="ECO:0007669"/>
    <property type="project" value="TreeGrafter"/>
</dbReference>
<protein>
    <submittedName>
        <fullName evidence="2">BQ5605_C013g07149 protein</fullName>
    </submittedName>
</protein>
<feature type="compositionally biased region" description="Low complexity" evidence="1">
    <location>
        <begin position="114"/>
        <end position="126"/>
    </location>
</feature>
<feature type="region of interest" description="Disordered" evidence="1">
    <location>
        <begin position="565"/>
        <end position="592"/>
    </location>
</feature>
<dbReference type="STRING" id="796604.A0A2X0LVP2"/>